<dbReference type="PANTHER" id="PTHR10622:SF10">
    <property type="entry name" value="HET DOMAIN-CONTAINING PROTEIN"/>
    <property type="match status" value="1"/>
</dbReference>
<dbReference type="GeneID" id="85324779"/>
<proteinExistence type="predicted"/>
<keyword evidence="5" id="KW-1185">Reference proteome</keyword>
<protein>
    <submittedName>
        <fullName evidence="4">Heterokaryon incompatibility protein-domain-containing protein</fullName>
    </submittedName>
</protein>
<name>A0AA40ATG3_9PEZI</name>
<evidence type="ECO:0000259" key="2">
    <source>
        <dbReference type="Pfam" id="PF06985"/>
    </source>
</evidence>
<feature type="region of interest" description="Disordered" evidence="1">
    <location>
        <begin position="466"/>
        <end position="490"/>
    </location>
</feature>
<evidence type="ECO:0000259" key="3">
    <source>
        <dbReference type="Pfam" id="PF26640"/>
    </source>
</evidence>
<dbReference type="EMBL" id="JAUIRO010000003">
    <property type="protein sequence ID" value="KAK0721696.1"/>
    <property type="molecule type" value="Genomic_DNA"/>
</dbReference>
<dbReference type="AlphaFoldDB" id="A0AA40ATG3"/>
<feature type="domain" description="Heterokaryon incompatibility" evidence="2">
    <location>
        <begin position="22"/>
        <end position="114"/>
    </location>
</feature>
<dbReference type="Proteomes" id="UP001172101">
    <property type="component" value="Unassembled WGS sequence"/>
</dbReference>
<sequence length="634" mass="70906">MRLLNTQTLQLEYFATEHKPEYAILSHTWGSEEVLFEDARNGKGSLHECKKSGLEKVLKSAEVAAQNGYQYIWIDTCCIDKSSSAELSEAINSMFAWYQLSAVCYAFLSDYKACDGKLSESRWFTRGWTLQELIAPSEVHFYDLGWTRFGDRRSFSSQIAVITGIDEVLLRRKSSCSFHQVVSGGSKRGCKNCSHEAMALTRRSLNTCSISTRMSWAAHRETARVEDIAYCLLGLFDVAMPLLYGEGLEAFRRLQEEIVRHSNDQTFLAWQHRKREGSRKDAIFAAHPACFSDGQRFRAVPSLLSEFTTTVQNGGVELEIYLAPCTVKPLFGDCQYVWLAVLNCSEVEDDFCCVSILLEETNAAPRSAAPRSFRRLGSAGDHCFPPILVSPSVGVYTTVLKDISAPFQIESELSEMVRSRILLHETKDGWSTSGPIDRRVCFTFPGGLMPGYYVRRQVPDPIAPTWENTGLPRPYPISGRTTPSGGGKGPPPYVYGAAGISDGKCEFSVIWGTFRGTRRKSDWPALNIADDENEAPFCKVCQNLDGMAQEADGLDTTDWLVRVLEMVRLQDERNASPAMVDFQPLGGFSSLTWITDSGSSVWIEAAIKVNEFLGRKRFDIEVTMKEVGFDHKMS</sequence>
<evidence type="ECO:0000256" key="1">
    <source>
        <dbReference type="SAM" id="MobiDB-lite"/>
    </source>
</evidence>
<dbReference type="InterPro" id="IPR058525">
    <property type="entry name" value="DUF8212"/>
</dbReference>
<reference evidence="4" key="1">
    <citation type="submission" date="2023-06" db="EMBL/GenBank/DDBJ databases">
        <title>Genome-scale phylogeny and comparative genomics of the fungal order Sordariales.</title>
        <authorList>
            <consortium name="Lawrence Berkeley National Laboratory"/>
            <person name="Hensen N."/>
            <person name="Bonometti L."/>
            <person name="Westerberg I."/>
            <person name="Brannstrom I.O."/>
            <person name="Guillou S."/>
            <person name="Cros-Aarteil S."/>
            <person name="Calhoun S."/>
            <person name="Haridas S."/>
            <person name="Kuo A."/>
            <person name="Mondo S."/>
            <person name="Pangilinan J."/>
            <person name="Riley R."/>
            <person name="LaButti K."/>
            <person name="Andreopoulos B."/>
            <person name="Lipzen A."/>
            <person name="Chen C."/>
            <person name="Yanf M."/>
            <person name="Daum C."/>
            <person name="Ng V."/>
            <person name="Clum A."/>
            <person name="Steindorff A."/>
            <person name="Ohm R."/>
            <person name="Martin F."/>
            <person name="Silar P."/>
            <person name="Natvig D."/>
            <person name="Lalanne C."/>
            <person name="Gautier V."/>
            <person name="Ament-velasquez S.L."/>
            <person name="Kruys A."/>
            <person name="Hutchinson M.I."/>
            <person name="Powell A.J."/>
            <person name="Barry K."/>
            <person name="Miller A.N."/>
            <person name="Grigoriev I.V."/>
            <person name="Debuchy R."/>
            <person name="Gladieux P."/>
            <person name="Thoren M.H."/>
            <person name="Johannesson H."/>
        </authorList>
    </citation>
    <scope>NUCLEOTIDE SEQUENCE</scope>
    <source>
        <strain evidence="4">SMH2392-1A</strain>
    </source>
</reference>
<gene>
    <name evidence="4" type="ORF">B0T26DRAFT_700068</name>
</gene>
<organism evidence="4 5">
    <name type="scientific">Lasiosphaeria miniovina</name>
    <dbReference type="NCBI Taxonomy" id="1954250"/>
    <lineage>
        <taxon>Eukaryota</taxon>
        <taxon>Fungi</taxon>
        <taxon>Dikarya</taxon>
        <taxon>Ascomycota</taxon>
        <taxon>Pezizomycotina</taxon>
        <taxon>Sordariomycetes</taxon>
        <taxon>Sordariomycetidae</taxon>
        <taxon>Sordariales</taxon>
        <taxon>Lasiosphaeriaceae</taxon>
        <taxon>Lasiosphaeria</taxon>
    </lineage>
</organism>
<feature type="domain" description="DUF8212" evidence="3">
    <location>
        <begin position="250"/>
        <end position="278"/>
    </location>
</feature>
<accession>A0AA40ATG3</accession>
<dbReference type="Pfam" id="PF06985">
    <property type="entry name" value="HET"/>
    <property type="match status" value="1"/>
</dbReference>
<evidence type="ECO:0000313" key="5">
    <source>
        <dbReference type="Proteomes" id="UP001172101"/>
    </source>
</evidence>
<dbReference type="InterPro" id="IPR010730">
    <property type="entry name" value="HET"/>
</dbReference>
<comment type="caution">
    <text evidence="4">The sequence shown here is derived from an EMBL/GenBank/DDBJ whole genome shotgun (WGS) entry which is preliminary data.</text>
</comment>
<dbReference type="PANTHER" id="PTHR10622">
    <property type="entry name" value="HET DOMAIN-CONTAINING PROTEIN"/>
    <property type="match status" value="1"/>
</dbReference>
<dbReference type="RefSeq" id="XP_060297620.1">
    <property type="nucleotide sequence ID" value="XM_060441509.1"/>
</dbReference>
<evidence type="ECO:0000313" key="4">
    <source>
        <dbReference type="EMBL" id="KAK0721696.1"/>
    </source>
</evidence>
<dbReference type="Pfam" id="PF26640">
    <property type="entry name" value="DUF8212"/>
    <property type="match status" value="1"/>
</dbReference>